<sequence length="400" mass="43308">MFAVLMLVFEHKSIPYTSLIPILEEKNMNKKRHMGLLIILLMFPQIVETIYSPVLPHLVDYFDVSMASASQTLSIYFMAFAVGVVIWGRVADVIGRRKAMLCGLFIYGIGCLLAITAVDFNMVLVARIISAFGAAVGSVIGQTILRDSYEGKELGKVFSVAVVAVSISPVVGLMLGGFIAEYFGHLIVFSLLFVMAITLLAVSVVLLPETKPNHLQPVSFMSIFNAMLKDGAIWKSAILVACFNVMMFSYYSLAPFMFNQLGLSSIEFGYSGVVLAVASIFGSTLNKRLLEKEWCSQRLIQVAVVFSMIGSAQVYLYQDSLWFLVGMASVVAGFGMAIPNIFSTALVNYKHQVGTAGAVLGLLYYCLIGGGLALAGVIGDLGFVLIAMSLLAGAMLLPRE</sequence>
<feature type="transmembrane region" description="Helical" evidence="8">
    <location>
        <begin position="34"/>
        <end position="54"/>
    </location>
</feature>
<feature type="transmembrane region" description="Helical" evidence="8">
    <location>
        <begin position="322"/>
        <end position="342"/>
    </location>
</feature>
<dbReference type="CDD" id="cd17320">
    <property type="entry name" value="MFS_MdfA_MDR_like"/>
    <property type="match status" value="1"/>
</dbReference>
<gene>
    <name evidence="10" type="ORF">GCM10007855_03100</name>
</gene>
<dbReference type="InterPro" id="IPR050189">
    <property type="entry name" value="MFS_Efflux_Transporters"/>
</dbReference>
<evidence type="ECO:0000256" key="2">
    <source>
        <dbReference type="ARBA" id="ARBA00006236"/>
    </source>
</evidence>
<dbReference type="Pfam" id="PF07690">
    <property type="entry name" value="MFS_1"/>
    <property type="match status" value="1"/>
</dbReference>
<feature type="transmembrane region" description="Helical" evidence="8">
    <location>
        <begin position="186"/>
        <end position="207"/>
    </location>
</feature>
<dbReference type="InterPro" id="IPR036259">
    <property type="entry name" value="MFS_trans_sf"/>
</dbReference>
<dbReference type="InterPro" id="IPR004812">
    <property type="entry name" value="Efflux_drug-R_Bcr/CmlA"/>
</dbReference>
<keyword evidence="8" id="KW-0997">Cell inner membrane</keyword>
<evidence type="ECO:0000256" key="3">
    <source>
        <dbReference type="ARBA" id="ARBA00022448"/>
    </source>
</evidence>
<evidence type="ECO:0000256" key="8">
    <source>
        <dbReference type="RuleBase" id="RU365088"/>
    </source>
</evidence>
<feature type="transmembrane region" description="Helical" evidence="8">
    <location>
        <begin position="66"/>
        <end position="87"/>
    </location>
</feature>
<evidence type="ECO:0000256" key="1">
    <source>
        <dbReference type="ARBA" id="ARBA00004651"/>
    </source>
</evidence>
<feature type="transmembrane region" description="Helical" evidence="8">
    <location>
        <begin position="232"/>
        <end position="253"/>
    </location>
</feature>
<dbReference type="SUPFAM" id="SSF103473">
    <property type="entry name" value="MFS general substrate transporter"/>
    <property type="match status" value="1"/>
</dbReference>
<evidence type="ECO:0000256" key="7">
    <source>
        <dbReference type="ARBA" id="ARBA00023136"/>
    </source>
</evidence>
<keyword evidence="3 8" id="KW-0813">Transport</keyword>
<feature type="domain" description="Major facilitator superfamily (MFS) profile" evidence="9">
    <location>
        <begin position="1"/>
        <end position="400"/>
    </location>
</feature>
<evidence type="ECO:0000256" key="6">
    <source>
        <dbReference type="ARBA" id="ARBA00022989"/>
    </source>
</evidence>
<comment type="caution">
    <text evidence="10">The sequence shown here is derived from an EMBL/GenBank/DDBJ whole genome shotgun (WGS) entry which is preliminary data.</text>
</comment>
<comment type="caution">
    <text evidence="8">Lacks conserved residue(s) required for the propagation of feature annotation.</text>
</comment>
<reference evidence="11" key="1">
    <citation type="journal article" date="2019" name="Int. J. Syst. Evol. Microbiol.">
        <title>The Global Catalogue of Microorganisms (GCM) 10K type strain sequencing project: providing services to taxonomists for standard genome sequencing and annotation.</title>
        <authorList>
            <consortium name="The Broad Institute Genomics Platform"/>
            <consortium name="The Broad Institute Genome Sequencing Center for Infectious Disease"/>
            <person name="Wu L."/>
            <person name="Ma J."/>
        </authorList>
    </citation>
    <scope>NUCLEOTIDE SEQUENCE [LARGE SCALE GENOMIC DNA]</scope>
    <source>
        <strain evidence="11">NBRC 105001</strain>
    </source>
</reference>
<dbReference type="PROSITE" id="PS50850">
    <property type="entry name" value="MFS"/>
    <property type="match status" value="1"/>
</dbReference>
<dbReference type="Proteomes" id="UP001156660">
    <property type="component" value="Unassembled WGS sequence"/>
</dbReference>
<keyword evidence="11" id="KW-1185">Reference proteome</keyword>
<dbReference type="PANTHER" id="PTHR43124">
    <property type="entry name" value="PURINE EFFLUX PUMP PBUE"/>
    <property type="match status" value="1"/>
</dbReference>
<keyword evidence="4" id="KW-1003">Cell membrane</keyword>
<evidence type="ECO:0000259" key="9">
    <source>
        <dbReference type="PROSITE" id="PS50850"/>
    </source>
</evidence>
<comment type="subcellular location">
    <subcellularLocation>
        <location evidence="8">Cell inner membrane</location>
        <topology evidence="8">Multi-pass membrane protein</topology>
    </subcellularLocation>
    <subcellularLocation>
        <location evidence="1">Cell membrane</location>
        <topology evidence="1">Multi-pass membrane protein</topology>
    </subcellularLocation>
</comment>
<feature type="transmembrane region" description="Helical" evidence="8">
    <location>
        <begin position="268"/>
        <end position="286"/>
    </location>
</feature>
<organism evidence="10 11">
    <name type="scientific">Aliivibrio sifiae</name>
    <dbReference type="NCBI Taxonomy" id="566293"/>
    <lineage>
        <taxon>Bacteria</taxon>
        <taxon>Pseudomonadati</taxon>
        <taxon>Pseudomonadota</taxon>
        <taxon>Gammaproteobacteria</taxon>
        <taxon>Vibrionales</taxon>
        <taxon>Vibrionaceae</taxon>
        <taxon>Aliivibrio</taxon>
    </lineage>
</organism>
<dbReference type="InterPro" id="IPR011701">
    <property type="entry name" value="MFS"/>
</dbReference>
<keyword evidence="6 8" id="KW-1133">Transmembrane helix</keyword>
<dbReference type="EMBL" id="BSOU01000001">
    <property type="protein sequence ID" value="GLR73437.1"/>
    <property type="molecule type" value="Genomic_DNA"/>
</dbReference>
<feature type="transmembrane region" description="Helical" evidence="8">
    <location>
        <begin position="124"/>
        <end position="145"/>
    </location>
</feature>
<feature type="transmembrane region" description="Helical" evidence="8">
    <location>
        <begin position="298"/>
        <end position="316"/>
    </location>
</feature>
<evidence type="ECO:0000313" key="10">
    <source>
        <dbReference type="EMBL" id="GLR73437.1"/>
    </source>
</evidence>
<evidence type="ECO:0000256" key="4">
    <source>
        <dbReference type="ARBA" id="ARBA00022475"/>
    </source>
</evidence>
<keyword evidence="5 8" id="KW-0812">Transmembrane</keyword>
<proteinExistence type="inferred from homology"/>
<comment type="similarity">
    <text evidence="2 8">Belongs to the major facilitator superfamily. Bcr/CmlA family.</text>
</comment>
<feature type="transmembrane region" description="Helical" evidence="8">
    <location>
        <begin position="99"/>
        <end position="118"/>
    </location>
</feature>
<protein>
    <recommendedName>
        <fullName evidence="8">Bcr/CflA family efflux transporter</fullName>
    </recommendedName>
</protein>
<evidence type="ECO:0000256" key="5">
    <source>
        <dbReference type="ARBA" id="ARBA00022692"/>
    </source>
</evidence>
<dbReference type="PANTHER" id="PTHR43124:SF3">
    <property type="entry name" value="CHLORAMPHENICOL EFFLUX PUMP RV0191"/>
    <property type="match status" value="1"/>
</dbReference>
<accession>A0ABQ6ADG7</accession>
<dbReference type="InterPro" id="IPR020846">
    <property type="entry name" value="MFS_dom"/>
</dbReference>
<keyword evidence="7 8" id="KW-0472">Membrane</keyword>
<dbReference type="Gene3D" id="1.20.1720.10">
    <property type="entry name" value="Multidrug resistance protein D"/>
    <property type="match status" value="1"/>
</dbReference>
<feature type="transmembrane region" description="Helical" evidence="8">
    <location>
        <begin position="157"/>
        <end position="180"/>
    </location>
</feature>
<dbReference type="NCBIfam" id="TIGR00710">
    <property type="entry name" value="efflux_Bcr_CflA"/>
    <property type="match status" value="1"/>
</dbReference>
<name>A0ABQ6ADG7_9GAMM</name>
<feature type="transmembrane region" description="Helical" evidence="8">
    <location>
        <begin position="354"/>
        <end position="375"/>
    </location>
</feature>
<evidence type="ECO:0000313" key="11">
    <source>
        <dbReference type="Proteomes" id="UP001156660"/>
    </source>
</evidence>